<keyword evidence="6" id="KW-0812">Transmembrane</keyword>
<dbReference type="PANTHER" id="PTHR24166">
    <property type="entry name" value="ROLLING PEBBLES, ISOFORM B"/>
    <property type="match status" value="1"/>
</dbReference>
<dbReference type="AlphaFoldDB" id="A0A7R8ZJ97"/>
<dbReference type="OrthoDB" id="69641at2759"/>
<keyword evidence="10" id="KW-0833">Ubl conjugation pathway</keyword>
<comment type="subcellular location">
    <subcellularLocation>
        <location evidence="2">Membrane</location>
        <topology evidence="2">Single-pass membrane protein</topology>
    </subcellularLocation>
</comment>
<name>A0A7R8ZJ97_9CRUS</name>
<dbReference type="InterPro" id="IPR050889">
    <property type="entry name" value="Dendritic_Spine_Reg/Scaffold"/>
</dbReference>
<evidence type="ECO:0000259" key="17">
    <source>
        <dbReference type="PROSITE" id="PS50089"/>
    </source>
</evidence>
<evidence type="ECO:0000256" key="14">
    <source>
        <dbReference type="ARBA" id="ARBA00023136"/>
    </source>
</evidence>
<proteinExistence type="inferred from homology"/>
<evidence type="ECO:0000256" key="13">
    <source>
        <dbReference type="ARBA" id="ARBA00023043"/>
    </source>
</evidence>
<reference evidence="18" key="1">
    <citation type="submission" date="2020-11" db="EMBL/GenBank/DDBJ databases">
        <authorList>
            <person name="Tran Van P."/>
        </authorList>
    </citation>
    <scope>NUCLEOTIDE SEQUENCE</scope>
</reference>
<feature type="region of interest" description="Disordered" evidence="16">
    <location>
        <begin position="795"/>
        <end position="815"/>
    </location>
</feature>
<evidence type="ECO:0000256" key="1">
    <source>
        <dbReference type="ARBA" id="ARBA00001798"/>
    </source>
</evidence>
<dbReference type="InterPro" id="IPR036770">
    <property type="entry name" value="Ankyrin_rpt-contain_sf"/>
</dbReference>
<keyword evidence="12" id="KW-1133">Transmembrane helix</keyword>
<keyword evidence="13" id="KW-0040">ANK repeat</keyword>
<evidence type="ECO:0000256" key="7">
    <source>
        <dbReference type="ARBA" id="ARBA00022723"/>
    </source>
</evidence>
<feature type="region of interest" description="Disordered" evidence="16">
    <location>
        <begin position="1012"/>
        <end position="1064"/>
    </location>
</feature>
<evidence type="ECO:0000256" key="11">
    <source>
        <dbReference type="ARBA" id="ARBA00022833"/>
    </source>
</evidence>
<gene>
    <name evidence="18" type="ORF">CTOB1V02_LOCUS3740</name>
</gene>
<evidence type="ECO:0000256" key="8">
    <source>
        <dbReference type="ARBA" id="ARBA00022737"/>
    </source>
</evidence>
<keyword evidence="7" id="KW-0479">Metal-binding</keyword>
<dbReference type="GO" id="GO:0061630">
    <property type="term" value="F:ubiquitin protein ligase activity"/>
    <property type="evidence" value="ECO:0007669"/>
    <property type="project" value="UniProtKB-EC"/>
</dbReference>
<dbReference type="EMBL" id="OB660668">
    <property type="protein sequence ID" value="CAD7225808.1"/>
    <property type="molecule type" value="Genomic_DNA"/>
</dbReference>
<keyword evidence="11" id="KW-0862">Zinc</keyword>
<evidence type="ECO:0000256" key="4">
    <source>
        <dbReference type="ARBA" id="ARBA00012251"/>
    </source>
</evidence>
<evidence type="ECO:0000256" key="16">
    <source>
        <dbReference type="SAM" id="MobiDB-lite"/>
    </source>
</evidence>
<feature type="compositionally biased region" description="Polar residues" evidence="16">
    <location>
        <begin position="1024"/>
        <end position="1034"/>
    </location>
</feature>
<dbReference type="SMART" id="SM00248">
    <property type="entry name" value="ANK"/>
    <property type="match status" value="2"/>
</dbReference>
<evidence type="ECO:0000256" key="9">
    <source>
        <dbReference type="ARBA" id="ARBA00022771"/>
    </source>
</evidence>
<dbReference type="EC" id="2.3.2.31" evidence="4"/>
<dbReference type="Gene3D" id="1.20.120.1750">
    <property type="match status" value="1"/>
</dbReference>
<dbReference type="GO" id="GO:0005737">
    <property type="term" value="C:cytoplasm"/>
    <property type="evidence" value="ECO:0007669"/>
    <property type="project" value="UniProtKB-ARBA"/>
</dbReference>
<feature type="compositionally biased region" description="Basic residues" evidence="16">
    <location>
        <begin position="962"/>
        <end position="972"/>
    </location>
</feature>
<feature type="region of interest" description="Disordered" evidence="16">
    <location>
        <begin position="885"/>
        <end position="975"/>
    </location>
</feature>
<keyword evidence="9" id="KW-0863">Zinc-finger</keyword>
<dbReference type="Pfam" id="PF13637">
    <property type="entry name" value="Ank_4"/>
    <property type="match status" value="1"/>
</dbReference>
<dbReference type="GO" id="GO:0008270">
    <property type="term" value="F:zinc ion binding"/>
    <property type="evidence" value="ECO:0007669"/>
    <property type="project" value="UniProtKB-KW"/>
</dbReference>
<dbReference type="PROSITE" id="PS50088">
    <property type="entry name" value="ANK_REPEAT"/>
    <property type="match status" value="2"/>
</dbReference>
<comment type="pathway">
    <text evidence="3">Protein modification; protein ubiquitination.</text>
</comment>
<dbReference type="PROSITE" id="PS50297">
    <property type="entry name" value="ANK_REP_REGION"/>
    <property type="match status" value="1"/>
</dbReference>
<evidence type="ECO:0000256" key="5">
    <source>
        <dbReference type="ARBA" id="ARBA00022679"/>
    </source>
</evidence>
<keyword evidence="5" id="KW-0808">Transferase</keyword>
<comment type="similarity">
    <text evidence="15">Belongs to the RBR family. RNF144 subfamily.</text>
</comment>
<keyword evidence="14" id="KW-0472">Membrane</keyword>
<dbReference type="GO" id="GO:0031090">
    <property type="term" value="C:organelle membrane"/>
    <property type="evidence" value="ECO:0007669"/>
    <property type="project" value="UniProtKB-ARBA"/>
</dbReference>
<accession>A0A7R8ZJ97</accession>
<dbReference type="InterPro" id="IPR002110">
    <property type="entry name" value="Ankyrin_rpt"/>
</dbReference>
<evidence type="ECO:0000256" key="6">
    <source>
        <dbReference type="ARBA" id="ARBA00022692"/>
    </source>
</evidence>
<dbReference type="Gene3D" id="1.25.40.20">
    <property type="entry name" value="Ankyrin repeat-containing domain"/>
    <property type="match status" value="2"/>
</dbReference>
<evidence type="ECO:0000256" key="15">
    <source>
        <dbReference type="ARBA" id="ARBA00038342"/>
    </source>
</evidence>
<sequence length="1185" mass="131212">MGGASSKFKKYLQNGDEFAAMQLYQTSPDLRKHLDPNLSYGDSHKNNTALHYAAKYGMKHLLRAFLFELAGDANIANGNDETSLHCACQLMQGKSLCAEERRTACEKNTALHYAAASGLFRVVELLVVHGASLYEVNGAGDTACDMAARLGQGDIASFLESKMVFTGAGVEVHTVPDLFEAEEIYNGLRTQDLQEAKDQLLVETSDMLQIPLFTAEALLRDNEWSREALLDRWMQGPLECCKSAGVQPPEHLVSTQRDSSDVPHSSSAPVLTVDSCDDSNSVTKCSGPPSPIGSSTGAIFISCGDSSPSGSRATVGAFPDTGPWESDEMVECGICTMEIASKSGDFITAPCAHEFCRECWCQYLTTKITEGDACGIMCPSHDCPYLVPLELIEAVVSPEISRKYLQLDIQCKHEFCWVCLESWKKHNASTGGYFRCYRGKAVAKAEEEQTMRMSEASARTHESREWSRFIRYYGAFRNHENLLQEEIHLASLAEAKTKELLSTAPPGFYKSGNSSDTGVDAKRFLVNGIKELGKARRVLCASHVYGFYLEDRGYHKTIFEYMQSELEDVTRVLAKALNRQYLQTPWGDITKQTSLVRRKRHEFLRAVAKGLIPPETPPSAKRKRRRRFPGLLCLDHPEDEHSIDVTSRTLQNIDPSDPWVKDPKGRHTNLIATYEWPDYESDEGEMIPDQVVGECQRETCRRPRAKNPRVGSAKPFCSRKCAALVSEAAAKRGNQGHSLQLRAGDSDDMNLLIAMEMSRLQMLEDEVRRRNIHIEASPGFPTSNTTPDVWVTRTDTQGNTSSDHRTTRDACVGGEESLEKSTADLAVEYFLKSITMDEVDLHAVTAKNLSDGSVIKKVDKKPLNLLMAPTIDDLALKRSRSAGDIIESASRQSQMKSASKSQSRSSRSPGSAPMRQPSNQKAMLSDRKGLKVHRRSSEHIFQVRSQQELLTMDGCSTSPRPSHSKPRPKKSPQLRIRVSEALDKDSSAEFESETGIPRSPTLFISGVAINRSPDAVTPSPPPSRNHSQCCSLKTSPVPSPRRQRSSSLVNDSLAPPSSPYQLHSCPSSPFSAGLAAVEGLTSEKFLFPQVKSKSDSNCINQQVSESKLSSVLLVEESTLSSDDFHEALFLKTKKISASRRRRSKGNRVRDKDRNMPGIRLPPGKPPISNPRCKSPQQPKDKFTLK</sequence>
<dbReference type="PANTHER" id="PTHR24166:SF48">
    <property type="entry name" value="PROTEIN VAPYRIN"/>
    <property type="match status" value="1"/>
</dbReference>
<comment type="catalytic activity">
    <reaction evidence="1">
        <text>[E2 ubiquitin-conjugating enzyme]-S-ubiquitinyl-L-cysteine + [acceptor protein]-L-lysine = [E2 ubiquitin-conjugating enzyme]-L-cysteine + [acceptor protein]-N(6)-ubiquitinyl-L-lysine.</text>
        <dbReference type="EC" id="2.3.2.31"/>
    </reaction>
</comment>
<feature type="compositionally biased region" description="Low complexity" evidence="16">
    <location>
        <begin position="888"/>
        <end position="914"/>
    </location>
</feature>
<evidence type="ECO:0000313" key="18">
    <source>
        <dbReference type="EMBL" id="CAD7225808.1"/>
    </source>
</evidence>
<keyword evidence="8" id="KW-0677">Repeat</keyword>
<feature type="domain" description="RING-type" evidence="17">
    <location>
        <begin position="332"/>
        <end position="382"/>
    </location>
</feature>
<dbReference type="InterPro" id="IPR001841">
    <property type="entry name" value="Znf_RING"/>
</dbReference>
<feature type="compositionally biased region" description="Basic residues" evidence="16">
    <location>
        <begin position="1136"/>
        <end position="1146"/>
    </location>
</feature>
<dbReference type="FunFam" id="3.30.40.10:FF:000051">
    <property type="entry name" value="RBR-type E3 ubiquitin transferase"/>
    <property type="match status" value="1"/>
</dbReference>
<evidence type="ECO:0000256" key="2">
    <source>
        <dbReference type="ARBA" id="ARBA00004167"/>
    </source>
</evidence>
<feature type="region of interest" description="Disordered" evidence="16">
    <location>
        <begin position="1136"/>
        <end position="1185"/>
    </location>
</feature>
<evidence type="ECO:0000256" key="10">
    <source>
        <dbReference type="ARBA" id="ARBA00022786"/>
    </source>
</evidence>
<dbReference type="SUPFAM" id="SSF57850">
    <property type="entry name" value="RING/U-box"/>
    <property type="match status" value="1"/>
</dbReference>
<evidence type="ECO:0000256" key="3">
    <source>
        <dbReference type="ARBA" id="ARBA00004906"/>
    </source>
</evidence>
<dbReference type="PROSITE" id="PS50089">
    <property type="entry name" value="ZF_RING_2"/>
    <property type="match status" value="1"/>
</dbReference>
<organism evidence="18">
    <name type="scientific">Cyprideis torosa</name>
    <dbReference type="NCBI Taxonomy" id="163714"/>
    <lineage>
        <taxon>Eukaryota</taxon>
        <taxon>Metazoa</taxon>
        <taxon>Ecdysozoa</taxon>
        <taxon>Arthropoda</taxon>
        <taxon>Crustacea</taxon>
        <taxon>Oligostraca</taxon>
        <taxon>Ostracoda</taxon>
        <taxon>Podocopa</taxon>
        <taxon>Podocopida</taxon>
        <taxon>Cytherocopina</taxon>
        <taxon>Cytheroidea</taxon>
        <taxon>Cytherideidae</taxon>
        <taxon>Cyprideis</taxon>
    </lineage>
</organism>
<protein>
    <recommendedName>
        <fullName evidence="4">RBR-type E3 ubiquitin transferase</fullName>
        <ecNumber evidence="4">2.3.2.31</ecNumber>
    </recommendedName>
</protein>
<dbReference type="SUPFAM" id="SSF48403">
    <property type="entry name" value="Ankyrin repeat"/>
    <property type="match status" value="1"/>
</dbReference>
<evidence type="ECO:0000256" key="12">
    <source>
        <dbReference type="ARBA" id="ARBA00022989"/>
    </source>
</evidence>